<feature type="transmembrane region" description="Helical" evidence="8">
    <location>
        <begin position="106"/>
        <end position="136"/>
    </location>
</feature>
<organism evidence="10 11">
    <name type="scientific">Aerophobetes bacterium</name>
    <dbReference type="NCBI Taxonomy" id="2030807"/>
    <lineage>
        <taxon>Bacteria</taxon>
        <taxon>Candidatus Aerophobota</taxon>
    </lineage>
</organism>
<dbReference type="Gene3D" id="1.20.5.2700">
    <property type="match status" value="1"/>
</dbReference>
<gene>
    <name evidence="10" type="ORF">DRJ04_07895</name>
</gene>
<evidence type="ECO:0000256" key="1">
    <source>
        <dbReference type="ARBA" id="ARBA00004651"/>
    </source>
</evidence>
<evidence type="ECO:0000256" key="6">
    <source>
        <dbReference type="ARBA" id="ARBA00023136"/>
    </source>
</evidence>
<evidence type="ECO:0000259" key="9">
    <source>
        <dbReference type="Pfam" id="PF00361"/>
    </source>
</evidence>
<feature type="domain" description="NADH:quinone oxidoreductase/Mrp antiporter transmembrane" evidence="9">
    <location>
        <begin position="123"/>
        <end position="395"/>
    </location>
</feature>
<dbReference type="InterPro" id="IPR001750">
    <property type="entry name" value="ND/Mrp_TM"/>
</dbReference>
<feature type="transmembrane region" description="Helical" evidence="8">
    <location>
        <begin position="72"/>
        <end position="94"/>
    </location>
</feature>
<dbReference type="PANTHER" id="PTHR42682:SF3">
    <property type="entry name" value="FORMATE HYDROGENLYASE SUBUNIT 3-RELATED"/>
    <property type="match status" value="1"/>
</dbReference>
<keyword evidence="3 7" id="KW-0812">Transmembrane</keyword>
<sequence>MNSSLLLYPIILPLVGGILCLLISARKVKEVISTGVSLIVFILALLIFSSGKISFTYPWLGFLGVNFSLQSYRFSSFILLFIALFSFLISLYSAKFMAEKPRTREYYSYLLLTTAAAAGAVLASNLVVFLLFWGVLGVLLYAFLSFGSSRLSTKGLFIIGTADFALILGALFFYRLGGTLNMGEIQPLPITSGLAVASFVLLMIGAIAKAGALPFHSWIPDAADEVPVPVMAYLPASLDKLLGIYFLTRICLDLFKLLPNTSLSILLMFIGSLTILVAVMMALIQHDLKKLLSYHAISQVGYMVLGIGTGVPLGIAGGIFHMVNNAIYKSCLFLGGGSVEHRVETADIDRLGGLAKFMPVTFITVLIAALSISGVPPFNGFFSKWMIYQGVVEGGKLSGGSGWIIWLLAAMFGSALTLASFMKLLHGTFLGVESEEVKKKLSQGKLREAGCSMLLPMLVLAALCVVFGVFAYQVPLKLFILPSVPGIPSPDVWIGWWQPGIATLLIILGIIVGFIIYSAGKVKLGRVSEVYVGGEAVSSQMRVSGADFYDTLRDFIGLRRLYRAAEKGALDIYRGMLAFARGVAHFLFALDRLVDLCWRGLSWVVLLVGKGCSLAHTGILHTYLAWYLVGTVILLVVFLTGLGG</sequence>
<comment type="caution">
    <text evidence="10">The sequence shown here is derived from an EMBL/GenBank/DDBJ whole genome shotgun (WGS) entry which is preliminary data.</text>
</comment>
<dbReference type="GO" id="GO:0005886">
    <property type="term" value="C:plasma membrane"/>
    <property type="evidence" value="ECO:0007669"/>
    <property type="project" value="UniProtKB-SubCell"/>
</dbReference>
<keyword evidence="4 8" id="KW-1133">Transmembrane helix</keyword>
<evidence type="ECO:0000256" key="5">
    <source>
        <dbReference type="ARBA" id="ARBA00023002"/>
    </source>
</evidence>
<evidence type="ECO:0000256" key="4">
    <source>
        <dbReference type="ARBA" id="ARBA00022989"/>
    </source>
</evidence>
<dbReference type="InterPro" id="IPR052175">
    <property type="entry name" value="ComplexI-like_HydComp"/>
</dbReference>
<feature type="transmembrane region" description="Helical" evidence="8">
    <location>
        <begin position="494"/>
        <end position="517"/>
    </location>
</feature>
<accession>A0A662D6Y5</accession>
<dbReference type="PANTHER" id="PTHR42682">
    <property type="entry name" value="HYDROGENASE-4 COMPONENT F"/>
    <property type="match status" value="1"/>
</dbReference>
<feature type="transmembrane region" description="Helical" evidence="8">
    <location>
        <begin position="403"/>
        <end position="432"/>
    </location>
</feature>
<evidence type="ECO:0000313" key="10">
    <source>
        <dbReference type="EMBL" id="RLE11534.1"/>
    </source>
</evidence>
<evidence type="ECO:0000256" key="8">
    <source>
        <dbReference type="SAM" id="Phobius"/>
    </source>
</evidence>
<evidence type="ECO:0000256" key="7">
    <source>
        <dbReference type="RuleBase" id="RU000320"/>
    </source>
</evidence>
<name>A0A662D6Y5_UNCAE</name>
<feature type="transmembrane region" description="Helical" evidence="8">
    <location>
        <begin position="360"/>
        <end position="383"/>
    </location>
</feature>
<keyword evidence="5" id="KW-0560">Oxidoreductase</keyword>
<dbReference type="EMBL" id="QMQA01000242">
    <property type="protein sequence ID" value="RLE11534.1"/>
    <property type="molecule type" value="Genomic_DNA"/>
</dbReference>
<reference evidence="10 11" key="1">
    <citation type="submission" date="2018-06" db="EMBL/GenBank/DDBJ databases">
        <title>Extensive metabolic versatility and redundancy in microbially diverse, dynamic hydrothermal sediments.</title>
        <authorList>
            <person name="Dombrowski N."/>
            <person name="Teske A."/>
            <person name="Baker B.J."/>
        </authorList>
    </citation>
    <scope>NUCLEOTIDE SEQUENCE [LARGE SCALE GENOMIC DNA]</scope>
    <source>
        <strain evidence="10">B3_G15</strain>
    </source>
</reference>
<dbReference type="GO" id="GO:0016491">
    <property type="term" value="F:oxidoreductase activity"/>
    <property type="evidence" value="ECO:0007669"/>
    <property type="project" value="UniProtKB-KW"/>
</dbReference>
<protein>
    <submittedName>
        <fullName evidence="10">NADH-quinone oxidoreductase subunit L</fullName>
    </submittedName>
</protein>
<dbReference type="PRINTS" id="PR01434">
    <property type="entry name" value="NADHDHGNASE5"/>
</dbReference>
<feature type="transmembrane region" description="Helical" evidence="8">
    <location>
        <begin position="6"/>
        <end position="24"/>
    </location>
</feature>
<feature type="transmembrane region" description="Helical" evidence="8">
    <location>
        <begin position="625"/>
        <end position="643"/>
    </location>
</feature>
<keyword evidence="6 8" id="KW-0472">Membrane</keyword>
<comment type="subcellular location">
    <subcellularLocation>
        <location evidence="1">Cell membrane</location>
        <topology evidence="1">Multi-pass membrane protein</topology>
    </subcellularLocation>
    <subcellularLocation>
        <location evidence="7">Membrane</location>
        <topology evidence="7">Multi-pass membrane protein</topology>
    </subcellularLocation>
</comment>
<evidence type="ECO:0000256" key="2">
    <source>
        <dbReference type="ARBA" id="ARBA00022475"/>
    </source>
</evidence>
<keyword evidence="2" id="KW-1003">Cell membrane</keyword>
<feature type="transmembrane region" description="Helical" evidence="8">
    <location>
        <begin position="296"/>
        <end position="320"/>
    </location>
</feature>
<evidence type="ECO:0000256" key="3">
    <source>
        <dbReference type="ARBA" id="ARBA00022692"/>
    </source>
</evidence>
<proteinExistence type="predicted"/>
<dbReference type="Proteomes" id="UP000280417">
    <property type="component" value="Unassembled WGS sequence"/>
</dbReference>
<feature type="transmembrane region" description="Helical" evidence="8">
    <location>
        <begin position="156"/>
        <end position="176"/>
    </location>
</feature>
<feature type="transmembrane region" description="Helical" evidence="8">
    <location>
        <begin position="264"/>
        <end position="284"/>
    </location>
</feature>
<dbReference type="Pfam" id="PF00361">
    <property type="entry name" value="Proton_antipo_M"/>
    <property type="match status" value="1"/>
</dbReference>
<feature type="transmembrane region" description="Helical" evidence="8">
    <location>
        <begin position="188"/>
        <end position="210"/>
    </location>
</feature>
<dbReference type="AlphaFoldDB" id="A0A662D6Y5"/>
<evidence type="ECO:0000313" key="11">
    <source>
        <dbReference type="Proteomes" id="UP000280417"/>
    </source>
</evidence>
<feature type="transmembrane region" description="Helical" evidence="8">
    <location>
        <begin position="453"/>
        <end position="474"/>
    </location>
</feature>
<feature type="transmembrane region" description="Helical" evidence="8">
    <location>
        <begin position="36"/>
        <end position="60"/>
    </location>
</feature>